<name>A0A2H5EUT7_9RHOB</name>
<dbReference type="PANTHER" id="PTHR47366:SF1">
    <property type="entry name" value="TWO-ON-TWO HEMOGLOBIN-3"/>
    <property type="match status" value="1"/>
</dbReference>
<dbReference type="PANTHER" id="PTHR47366">
    <property type="entry name" value="TWO-ON-TWO HEMOGLOBIN-3"/>
    <property type="match status" value="1"/>
</dbReference>
<accession>A0A2H5EUT7</accession>
<dbReference type="RefSeq" id="WP_101751094.1">
    <property type="nucleotide sequence ID" value="NZ_CP025430.1"/>
</dbReference>
<keyword evidence="3" id="KW-0479">Metal-binding</keyword>
<gene>
    <name evidence="6" type="ORF">CX676_01830</name>
</gene>
<dbReference type="GO" id="GO:0019825">
    <property type="term" value="F:oxygen binding"/>
    <property type="evidence" value="ECO:0007669"/>
    <property type="project" value="InterPro"/>
</dbReference>
<keyword evidence="2" id="KW-0349">Heme</keyword>
<dbReference type="EMBL" id="CP025430">
    <property type="protein sequence ID" value="AUH63052.1"/>
    <property type="molecule type" value="Genomic_DNA"/>
</dbReference>
<evidence type="ECO:0000256" key="4">
    <source>
        <dbReference type="ARBA" id="ARBA00023004"/>
    </source>
</evidence>
<dbReference type="InterPro" id="IPR009050">
    <property type="entry name" value="Globin-like_sf"/>
</dbReference>
<keyword evidence="1" id="KW-0813">Transport</keyword>
<dbReference type="InterPro" id="IPR001486">
    <property type="entry name" value="Hemoglobin_trunc"/>
</dbReference>
<dbReference type="AlphaFoldDB" id="A0A2H5EUT7"/>
<dbReference type="Pfam" id="PF01152">
    <property type="entry name" value="Bac_globin"/>
    <property type="match status" value="1"/>
</dbReference>
<dbReference type="InterPro" id="IPR012292">
    <property type="entry name" value="Globin/Proto"/>
</dbReference>
<dbReference type="Proteomes" id="UP000234530">
    <property type="component" value="Chromosome"/>
</dbReference>
<evidence type="ECO:0000313" key="7">
    <source>
        <dbReference type="Proteomes" id="UP000234530"/>
    </source>
</evidence>
<evidence type="ECO:0000313" key="6">
    <source>
        <dbReference type="EMBL" id="AUH63052.1"/>
    </source>
</evidence>
<sequence>MTGQMIDRIGGEPALRHLVEDFYDLIETLPEGEALRRLHLRGHGLAHARQEQFNFLSGFLGGRRYYLEKHGHMDLRRMHGHIPIRAQDAEDWLACMDKALARNGLSGPEIDLLRDRFRKICLMLVNDLHDWGMLPDAILSTPSTTGTVRE</sequence>
<evidence type="ECO:0000256" key="1">
    <source>
        <dbReference type="ARBA" id="ARBA00022448"/>
    </source>
</evidence>
<dbReference type="OrthoDB" id="9790913at2"/>
<evidence type="ECO:0000256" key="3">
    <source>
        <dbReference type="ARBA" id="ARBA00022723"/>
    </source>
</evidence>
<organism evidence="6 7">
    <name type="scientific">Paracoccus zhejiangensis</name>
    <dbReference type="NCBI Taxonomy" id="1077935"/>
    <lineage>
        <taxon>Bacteria</taxon>
        <taxon>Pseudomonadati</taxon>
        <taxon>Pseudomonadota</taxon>
        <taxon>Alphaproteobacteria</taxon>
        <taxon>Rhodobacterales</taxon>
        <taxon>Paracoccaceae</taxon>
        <taxon>Paracoccus</taxon>
    </lineage>
</organism>
<dbReference type="KEGG" id="pzh:CX676_01830"/>
<dbReference type="CDD" id="cd14773">
    <property type="entry name" value="TrHb2_PhHbO-like_O"/>
    <property type="match status" value="1"/>
</dbReference>
<keyword evidence="4" id="KW-0408">Iron</keyword>
<dbReference type="GO" id="GO:0020037">
    <property type="term" value="F:heme binding"/>
    <property type="evidence" value="ECO:0007669"/>
    <property type="project" value="InterPro"/>
</dbReference>
<protein>
    <submittedName>
        <fullName evidence="6">Cyanoglobin</fullName>
    </submittedName>
</protein>
<evidence type="ECO:0000256" key="5">
    <source>
        <dbReference type="ARBA" id="ARBA00034496"/>
    </source>
</evidence>
<keyword evidence="7" id="KW-1185">Reference proteome</keyword>
<evidence type="ECO:0000256" key="2">
    <source>
        <dbReference type="ARBA" id="ARBA00022617"/>
    </source>
</evidence>
<reference evidence="6 7" key="1">
    <citation type="journal article" date="2013" name="Antonie Van Leeuwenhoek">
        <title>Paracoccus zhejiangensis sp. nov., isolated from activated sludge in wastewater-treatment system.</title>
        <authorList>
            <person name="Wu Z.G."/>
            <person name="Zhang D.F."/>
            <person name="Liu Y.L."/>
            <person name="Wang F."/>
            <person name="Jiang X."/>
            <person name="Li C."/>
            <person name="Li S.P."/>
            <person name="Hong Q."/>
            <person name="Li W.J."/>
        </authorList>
    </citation>
    <scope>NUCLEOTIDE SEQUENCE [LARGE SCALE GENOMIC DNA]</scope>
    <source>
        <strain evidence="6 7">J6</strain>
    </source>
</reference>
<comment type="similarity">
    <text evidence="5">Belongs to the truncated hemoglobin family. Group II subfamily.</text>
</comment>
<dbReference type="GO" id="GO:0005344">
    <property type="term" value="F:oxygen carrier activity"/>
    <property type="evidence" value="ECO:0007669"/>
    <property type="project" value="InterPro"/>
</dbReference>
<dbReference type="InterPro" id="IPR044203">
    <property type="entry name" value="GlbO/GLB3-like"/>
</dbReference>
<dbReference type="SUPFAM" id="SSF46458">
    <property type="entry name" value="Globin-like"/>
    <property type="match status" value="1"/>
</dbReference>
<dbReference type="GO" id="GO:0046872">
    <property type="term" value="F:metal ion binding"/>
    <property type="evidence" value="ECO:0007669"/>
    <property type="project" value="UniProtKB-KW"/>
</dbReference>
<dbReference type="Gene3D" id="1.10.490.10">
    <property type="entry name" value="Globins"/>
    <property type="match status" value="1"/>
</dbReference>
<proteinExistence type="inferred from homology"/>